<dbReference type="GO" id="GO:0005886">
    <property type="term" value="C:plasma membrane"/>
    <property type="evidence" value="ECO:0007669"/>
    <property type="project" value="TreeGrafter"/>
</dbReference>
<dbReference type="PANTHER" id="PTHR39428">
    <property type="entry name" value="F420H(2)-DEPENDENT QUINONE REDUCTASE RV1261C"/>
    <property type="match status" value="1"/>
</dbReference>
<evidence type="ECO:0000313" key="3">
    <source>
        <dbReference type="EMBL" id="SVA06594.1"/>
    </source>
</evidence>
<dbReference type="EMBL" id="UINC01003470">
    <property type="protein sequence ID" value="SVA06594.1"/>
    <property type="molecule type" value="Genomic_DNA"/>
</dbReference>
<dbReference type="Gene3D" id="2.30.110.10">
    <property type="entry name" value="Electron Transport, Fmn-binding Protein, Chain A"/>
    <property type="match status" value="1"/>
</dbReference>
<evidence type="ECO:0000256" key="2">
    <source>
        <dbReference type="ARBA" id="ARBA00049106"/>
    </source>
</evidence>
<gene>
    <name evidence="3" type="ORF">METZ01_LOCUS59448</name>
</gene>
<dbReference type="InterPro" id="IPR004378">
    <property type="entry name" value="F420H2_quin_Rdtase"/>
</dbReference>
<proteinExistence type="inferred from homology"/>
<dbReference type="PANTHER" id="PTHR39428:SF3">
    <property type="entry name" value="DEAZAFLAVIN-DEPENDENT NITROREDUCTASE"/>
    <property type="match status" value="1"/>
</dbReference>
<protein>
    <recommendedName>
        <fullName evidence="4">Nitroreductase domain-containing protein</fullName>
    </recommendedName>
</protein>
<name>A0A381ST58_9ZZZZ</name>
<organism evidence="3">
    <name type="scientific">marine metagenome</name>
    <dbReference type="NCBI Taxonomy" id="408172"/>
    <lineage>
        <taxon>unclassified sequences</taxon>
        <taxon>metagenomes</taxon>
        <taxon>ecological metagenomes</taxon>
    </lineage>
</organism>
<evidence type="ECO:0008006" key="4">
    <source>
        <dbReference type="Google" id="ProtNLM"/>
    </source>
</evidence>
<dbReference type="Pfam" id="PF04075">
    <property type="entry name" value="F420H2_quin_red"/>
    <property type="match status" value="1"/>
</dbReference>
<dbReference type="GO" id="GO:0070967">
    <property type="term" value="F:coenzyme F420 binding"/>
    <property type="evidence" value="ECO:0007669"/>
    <property type="project" value="TreeGrafter"/>
</dbReference>
<comment type="catalytic activity">
    <reaction evidence="2">
        <text>oxidized coenzyme F420-(gamma-L-Glu)(n) + a quinol + H(+) = reduced coenzyme F420-(gamma-L-Glu)(n) + a quinone</text>
        <dbReference type="Rhea" id="RHEA:39663"/>
        <dbReference type="Rhea" id="RHEA-COMP:12939"/>
        <dbReference type="Rhea" id="RHEA-COMP:14378"/>
        <dbReference type="ChEBI" id="CHEBI:15378"/>
        <dbReference type="ChEBI" id="CHEBI:24646"/>
        <dbReference type="ChEBI" id="CHEBI:132124"/>
        <dbReference type="ChEBI" id="CHEBI:133980"/>
        <dbReference type="ChEBI" id="CHEBI:139511"/>
    </reaction>
</comment>
<dbReference type="NCBIfam" id="TIGR00026">
    <property type="entry name" value="hi_GC_TIGR00026"/>
    <property type="match status" value="1"/>
</dbReference>
<reference evidence="3" key="1">
    <citation type="submission" date="2018-05" db="EMBL/GenBank/DDBJ databases">
        <authorList>
            <person name="Lanie J.A."/>
            <person name="Ng W.-L."/>
            <person name="Kazmierczak K.M."/>
            <person name="Andrzejewski T.M."/>
            <person name="Davidsen T.M."/>
            <person name="Wayne K.J."/>
            <person name="Tettelin H."/>
            <person name="Glass J.I."/>
            <person name="Rusch D."/>
            <person name="Podicherti R."/>
            <person name="Tsui H.-C.T."/>
            <person name="Winkler M.E."/>
        </authorList>
    </citation>
    <scope>NUCLEOTIDE SEQUENCE</scope>
</reference>
<comment type="similarity">
    <text evidence="1">Belongs to the F420H(2)-dependent quinone reductase family.</text>
</comment>
<accession>A0A381ST58</accession>
<sequence>MAADHVERYLASDGDDGYEFHGAECVVLTTRGRRTGAIRRSPLIRVRDGDRYLAVASMGGAPSHPSWYLNLVADPNVTIQDRGEVHEMVARTADPDEKAELWPRAVAQWPDYEAYQERTERDIPVVVCEPR</sequence>
<dbReference type="AlphaFoldDB" id="A0A381ST58"/>
<evidence type="ECO:0000256" key="1">
    <source>
        <dbReference type="ARBA" id="ARBA00008710"/>
    </source>
</evidence>
<dbReference type="GO" id="GO:0016491">
    <property type="term" value="F:oxidoreductase activity"/>
    <property type="evidence" value="ECO:0007669"/>
    <property type="project" value="InterPro"/>
</dbReference>
<dbReference type="InterPro" id="IPR012349">
    <property type="entry name" value="Split_barrel_FMN-bd"/>
</dbReference>